<keyword evidence="14" id="KW-1185">Reference proteome</keyword>
<dbReference type="Pfam" id="PF00072">
    <property type="entry name" value="Response_reg"/>
    <property type="match status" value="1"/>
</dbReference>
<evidence type="ECO:0000313" key="14">
    <source>
        <dbReference type="Proteomes" id="UP000236151"/>
    </source>
</evidence>
<dbReference type="Gene3D" id="1.10.10.60">
    <property type="entry name" value="Homeodomain-like"/>
    <property type="match status" value="2"/>
</dbReference>
<dbReference type="OrthoDB" id="9794370at2"/>
<dbReference type="InterPro" id="IPR009057">
    <property type="entry name" value="Homeodomain-like_sf"/>
</dbReference>
<dbReference type="SMART" id="SM00342">
    <property type="entry name" value="HTH_ARAC"/>
    <property type="match status" value="1"/>
</dbReference>
<dbReference type="PROSITE" id="PS00041">
    <property type="entry name" value="HTH_ARAC_FAMILY_1"/>
    <property type="match status" value="1"/>
</dbReference>
<dbReference type="InterPro" id="IPR018062">
    <property type="entry name" value="HTH_AraC-typ_CS"/>
</dbReference>
<feature type="modified residue" description="4-aspartylphosphate" evidence="10">
    <location>
        <position position="55"/>
    </location>
</feature>
<comment type="caution">
    <text evidence="13">The sequence shown here is derived from an EMBL/GenBank/DDBJ whole genome shotgun (WGS) entry which is preliminary data.</text>
</comment>
<evidence type="ECO:0000259" key="12">
    <source>
        <dbReference type="PROSITE" id="PS50110"/>
    </source>
</evidence>
<evidence type="ECO:0000256" key="3">
    <source>
        <dbReference type="ARBA" id="ARBA00022490"/>
    </source>
</evidence>
<dbReference type="KEGG" id="cthd:CDO33_05795"/>
<comment type="subcellular location">
    <subcellularLocation>
        <location evidence="1">Cytoplasm</location>
    </subcellularLocation>
</comment>
<dbReference type="Proteomes" id="UP000236151">
    <property type="component" value="Unassembled WGS sequence"/>
</dbReference>
<keyword evidence="4 10" id="KW-0597">Phosphoprotein</keyword>
<name>A0A2K2FQL4_9CLOT</name>
<keyword evidence="8" id="KW-0804">Transcription</keyword>
<feature type="domain" description="HTH araC/xylS-type" evidence="11">
    <location>
        <begin position="433"/>
        <end position="531"/>
    </location>
</feature>
<evidence type="ECO:0000256" key="8">
    <source>
        <dbReference type="ARBA" id="ARBA00023163"/>
    </source>
</evidence>
<dbReference type="PANTHER" id="PTHR42713">
    <property type="entry name" value="HISTIDINE KINASE-RELATED"/>
    <property type="match status" value="1"/>
</dbReference>
<dbReference type="PROSITE" id="PS01124">
    <property type="entry name" value="HTH_ARAC_FAMILY_2"/>
    <property type="match status" value="1"/>
</dbReference>
<protein>
    <recommendedName>
        <fullName evidence="2">Stage 0 sporulation protein A homolog</fullName>
    </recommendedName>
</protein>
<dbReference type="SMART" id="SM00448">
    <property type="entry name" value="REC"/>
    <property type="match status" value="1"/>
</dbReference>
<dbReference type="PRINTS" id="PR00032">
    <property type="entry name" value="HTHARAC"/>
</dbReference>
<dbReference type="PANTHER" id="PTHR42713:SF3">
    <property type="entry name" value="TRANSCRIPTIONAL REGULATORY PROTEIN HPTR"/>
    <property type="match status" value="1"/>
</dbReference>
<proteinExistence type="predicted"/>
<dbReference type="InterPro" id="IPR011006">
    <property type="entry name" value="CheY-like_superfamily"/>
</dbReference>
<dbReference type="PROSITE" id="PS50110">
    <property type="entry name" value="RESPONSE_REGULATORY"/>
    <property type="match status" value="1"/>
</dbReference>
<dbReference type="RefSeq" id="WP_103080197.1">
    <property type="nucleotide sequence ID" value="NZ_CP021850.1"/>
</dbReference>
<evidence type="ECO:0000256" key="10">
    <source>
        <dbReference type="PROSITE-ProRule" id="PRU00169"/>
    </source>
</evidence>
<organism evidence="13 14">
    <name type="scientific">Clostridium thermosuccinogenes</name>
    <dbReference type="NCBI Taxonomy" id="84032"/>
    <lineage>
        <taxon>Bacteria</taxon>
        <taxon>Bacillati</taxon>
        <taxon>Bacillota</taxon>
        <taxon>Clostridia</taxon>
        <taxon>Eubacteriales</taxon>
        <taxon>Clostridiaceae</taxon>
        <taxon>Clostridium</taxon>
    </lineage>
</organism>
<dbReference type="InterPro" id="IPR020449">
    <property type="entry name" value="Tscrpt_reg_AraC-type_HTH"/>
</dbReference>
<comment type="function">
    <text evidence="9">May play the central regulatory role in sporulation. It may be an element of the effector pathway responsible for the activation of sporulation genes in response to nutritional stress. Spo0A may act in concert with spo0H (a sigma factor) to control the expression of some genes that are critical to the sporulation process.</text>
</comment>
<keyword evidence="6" id="KW-0805">Transcription regulation</keyword>
<dbReference type="GO" id="GO:0003700">
    <property type="term" value="F:DNA-binding transcription factor activity"/>
    <property type="evidence" value="ECO:0007669"/>
    <property type="project" value="InterPro"/>
</dbReference>
<reference evidence="13 14" key="1">
    <citation type="submission" date="2017-06" db="EMBL/GenBank/DDBJ databases">
        <title>Investigating the central metabolism of Clostridium thermosuccinogenes.</title>
        <authorList>
            <person name="Koendjbiharie J.G."/>
            <person name="van Kranenburg R."/>
        </authorList>
    </citation>
    <scope>NUCLEOTIDE SEQUENCE [LARGE SCALE GENOMIC DNA]</scope>
    <source>
        <strain evidence="13 14">DSM 5806</strain>
    </source>
</reference>
<dbReference type="SUPFAM" id="SSF52172">
    <property type="entry name" value="CheY-like"/>
    <property type="match status" value="1"/>
</dbReference>
<evidence type="ECO:0000313" key="13">
    <source>
        <dbReference type="EMBL" id="PNU01069.1"/>
    </source>
</evidence>
<evidence type="ECO:0000256" key="2">
    <source>
        <dbReference type="ARBA" id="ARBA00018672"/>
    </source>
</evidence>
<dbReference type="AlphaFoldDB" id="A0A2K2FQL4"/>
<dbReference type="InterPro" id="IPR001789">
    <property type="entry name" value="Sig_transdc_resp-reg_receiver"/>
</dbReference>
<sequence length="532" mass="62061">MYRILIAEDEYLIRKGIISKLEYYKLEFAEILEAENGKQAFDIIMEQKPDIVITDIRMPFMDGLQLIRKAKEVDSNIKYIIISGYAEFEYAEQALNMGVSGYILKPIVDQDLVRTLKKVIEEIEYEYKAKEASSRRDVLEKYCEDIALEKRLNQAIYSFRHDEEDMDYLDLLKDLKLDESYRYVLGLINIDGKTYYQSAFNYQDVELIKFSVKNIISDIETKGVKIAFNSYKDKNQILVILCSNDDNYLKVNSSSFFAKVYNSIVKYLGISITIGISSSEDMICYELFRQAREAFDQRLINGDGRLYSYDSIAGSMNVTIPQDEINLLRKYIERRDIGNIEIILKAIFFEKNLENSAAIYIRVVWTEIANMLIKAANESKPDLERSIDPDMLNGEILNRFNNVEEIVSYLYTSIIDFLKLDKVADMKSRSKIKMAIQYIDQHYNEEISINEIAYMYAMSPNYFSTVFKKETGMTVVNYITDMRIKNACRLLKETRASIVDVSHEVGYQDTQYFFRVFKKITGKTPLEYRKGD</sequence>
<dbReference type="GO" id="GO:0005737">
    <property type="term" value="C:cytoplasm"/>
    <property type="evidence" value="ECO:0007669"/>
    <property type="project" value="UniProtKB-SubCell"/>
</dbReference>
<evidence type="ECO:0000256" key="4">
    <source>
        <dbReference type="ARBA" id="ARBA00022553"/>
    </source>
</evidence>
<evidence type="ECO:0000256" key="7">
    <source>
        <dbReference type="ARBA" id="ARBA00023125"/>
    </source>
</evidence>
<dbReference type="InterPro" id="IPR051552">
    <property type="entry name" value="HptR"/>
</dbReference>
<dbReference type="Pfam" id="PF12833">
    <property type="entry name" value="HTH_18"/>
    <property type="match status" value="1"/>
</dbReference>
<feature type="domain" description="Response regulatory" evidence="12">
    <location>
        <begin position="3"/>
        <end position="120"/>
    </location>
</feature>
<dbReference type="SUPFAM" id="SSF46689">
    <property type="entry name" value="Homeodomain-like"/>
    <property type="match status" value="2"/>
</dbReference>
<evidence type="ECO:0000256" key="9">
    <source>
        <dbReference type="ARBA" id="ARBA00024867"/>
    </source>
</evidence>
<evidence type="ECO:0000259" key="11">
    <source>
        <dbReference type="PROSITE" id="PS01124"/>
    </source>
</evidence>
<keyword evidence="7" id="KW-0238">DNA-binding</keyword>
<gene>
    <name evidence="13" type="ORF">CDQ84_02770</name>
</gene>
<dbReference type="GO" id="GO:0000160">
    <property type="term" value="P:phosphorelay signal transduction system"/>
    <property type="evidence" value="ECO:0007669"/>
    <property type="project" value="UniProtKB-KW"/>
</dbReference>
<dbReference type="EMBL" id="NIOJ01000004">
    <property type="protein sequence ID" value="PNU01069.1"/>
    <property type="molecule type" value="Genomic_DNA"/>
</dbReference>
<dbReference type="InterPro" id="IPR018060">
    <property type="entry name" value="HTH_AraC"/>
</dbReference>
<keyword evidence="3" id="KW-0963">Cytoplasm</keyword>
<evidence type="ECO:0000256" key="5">
    <source>
        <dbReference type="ARBA" id="ARBA00023012"/>
    </source>
</evidence>
<dbReference type="GO" id="GO:0043565">
    <property type="term" value="F:sequence-specific DNA binding"/>
    <property type="evidence" value="ECO:0007669"/>
    <property type="project" value="InterPro"/>
</dbReference>
<evidence type="ECO:0000256" key="1">
    <source>
        <dbReference type="ARBA" id="ARBA00004496"/>
    </source>
</evidence>
<keyword evidence="5" id="KW-0902">Two-component regulatory system</keyword>
<dbReference type="Gene3D" id="3.40.50.2300">
    <property type="match status" value="1"/>
</dbReference>
<evidence type="ECO:0000256" key="6">
    <source>
        <dbReference type="ARBA" id="ARBA00023015"/>
    </source>
</evidence>
<dbReference type="CDD" id="cd17536">
    <property type="entry name" value="REC_YesN-like"/>
    <property type="match status" value="1"/>
</dbReference>
<accession>A0A2K2FQL4</accession>